<dbReference type="EMBL" id="CAJVPP010007057">
    <property type="protein sequence ID" value="CAG8684158.1"/>
    <property type="molecule type" value="Genomic_DNA"/>
</dbReference>
<accession>A0A9N9EQ10</accession>
<sequence>GSFESVSSSNIFKRDDAANNTDTNGSDNSDIKKLCEGFKFDNAFVQVKNGETITVTWSKGASKVWTGDIKYTESLTAVSAQVKFEAPPGAKLPQSILLRTWGLTSEGPHCTCYTPINTSLRP</sequence>
<evidence type="ECO:0000313" key="2">
    <source>
        <dbReference type="Proteomes" id="UP000789375"/>
    </source>
</evidence>
<feature type="non-terminal residue" evidence="1">
    <location>
        <position position="122"/>
    </location>
</feature>
<reference evidence="1" key="1">
    <citation type="submission" date="2021-06" db="EMBL/GenBank/DDBJ databases">
        <authorList>
            <person name="Kallberg Y."/>
            <person name="Tangrot J."/>
            <person name="Rosling A."/>
        </authorList>
    </citation>
    <scope>NUCLEOTIDE SEQUENCE</scope>
    <source>
        <strain evidence="1">87-6 pot B 2015</strain>
    </source>
</reference>
<keyword evidence="2" id="KW-1185">Reference proteome</keyword>
<organism evidence="1 2">
    <name type="scientific">Funneliformis mosseae</name>
    <name type="common">Endomycorrhizal fungus</name>
    <name type="synonym">Glomus mosseae</name>
    <dbReference type="NCBI Taxonomy" id="27381"/>
    <lineage>
        <taxon>Eukaryota</taxon>
        <taxon>Fungi</taxon>
        <taxon>Fungi incertae sedis</taxon>
        <taxon>Mucoromycota</taxon>
        <taxon>Glomeromycotina</taxon>
        <taxon>Glomeromycetes</taxon>
        <taxon>Glomerales</taxon>
        <taxon>Glomeraceae</taxon>
        <taxon>Funneliformis</taxon>
    </lineage>
</organism>
<name>A0A9N9EQ10_FUNMO</name>
<dbReference type="Proteomes" id="UP000789375">
    <property type="component" value="Unassembled WGS sequence"/>
</dbReference>
<gene>
    <name evidence="1" type="ORF">FMOSSE_LOCUS13048</name>
</gene>
<protein>
    <submittedName>
        <fullName evidence="1">8349_t:CDS:1</fullName>
    </submittedName>
</protein>
<evidence type="ECO:0000313" key="1">
    <source>
        <dbReference type="EMBL" id="CAG8684158.1"/>
    </source>
</evidence>
<dbReference type="AlphaFoldDB" id="A0A9N9EQ10"/>
<proteinExistence type="predicted"/>
<comment type="caution">
    <text evidence="1">The sequence shown here is derived from an EMBL/GenBank/DDBJ whole genome shotgun (WGS) entry which is preliminary data.</text>
</comment>